<evidence type="ECO:0000313" key="2">
    <source>
        <dbReference type="EnsemblMetazoa" id="XP_031777640"/>
    </source>
</evidence>
<dbReference type="GeneID" id="116415956"/>
<name>A0A7M7PWG6_NASVI</name>
<organism evidence="2 3">
    <name type="scientific">Nasonia vitripennis</name>
    <name type="common">Parasitic wasp</name>
    <dbReference type="NCBI Taxonomy" id="7425"/>
    <lineage>
        <taxon>Eukaryota</taxon>
        <taxon>Metazoa</taxon>
        <taxon>Ecdysozoa</taxon>
        <taxon>Arthropoda</taxon>
        <taxon>Hexapoda</taxon>
        <taxon>Insecta</taxon>
        <taxon>Pterygota</taxon>
        <taxon>Neoptera</taxon>
        <taxon>Endopterygota</taxon>
        <taxon>Hymenoptera</taxon>
        <taxon>Apocrita</taxon>
        <taxon>Proctotrupomorpha</taxon>
        <taxon>Chalcidoidea</taxon>
        <taxon>Pteromalidae</taxon>
        <taxon>Pteromalinae</taxon>
        <taxon>Nasonia</taxon>
    </lineage>
</organism>
<sequence>MSNPTEMVRWKAKRGKKGLENKISDILNLIEKEKNIRYSGMKNAILILGSVRSKKRNFTQFIAKNSKSSSRKSRKNTAMNRDTILPILIEDTDHNVTFVDCPAFNDDAVHDITGTYFIKNIIDSSESLKLVFTINHSAVKNNEEDANFSLLLNHAIKLVKNLDKFKNSMALIVTNVTEVGNAEIANIANVLHNRKQNLQNIAAKQFLDNLLITDEGGNFARIGIFKKVKKYSETNKNSLKAILHDNLKFSTWNESDFAYTIPLVSNNHIIPDLIEKINENVVLDIKNMGQEIKNHYYKQEKASLDIHDLHTKFVEGNHTFSTTKAAGMQCTNTQCLTNKITQNVISLGINNLNHDFSSIAHYEKFLEFIKSVKNNTNTIRPKQWSEGLTNMITYLNDSSRWYQFLVLLEDALSVYDVQKYINANRSSLVSLKLLFDEEKKEGMADNNINDILDTLKTIFEGILGKDERFGPLFNAFSDAKNVKLSQSKTKFLNLILDTSLRSNVSISCDDNQGVIKGKYVMLSSISSNGCERSKSIEIFALHSIYIDTDIDRIGDEVQLFIIAPRWEVIAFRNKTFTDDVFGHNSAIVERDSYRYIYLSGKVTKTRGNKSSQSNKQTSIPKELIAGNFIGLSQSVKNNEYLKIIADGGIIYDSSQMPCRVRALLDFSNNNNYDQSVFNNTCKITYEHQSYSTGRCTLHPKNCYSPRDIPDGDILFIMLEEQPGVKINNTNGEIGYSGNDCREGQNEGMNENCVEIDFERYYGGSEKWSLIEYGYYAFFFRTYSTDFDKLKSNSMVASHLPIVINHYKSYIRENLIYDISNPLTRKFLNEIDEYDFYTTLDFVNELKDLEEQFYDLHKEVSLLPFYQSLLNRVQRYAEKLEKSGGLESDRKKILNYICTAILSKINSVNNDVVNDFSRNLPSYFDEAIDKINKIQNYLDVTIRYSHYENYQQQIKNKITEVVKIIETEIIPELNSIFPDIEEKIESMISETLQKIEEMKEQREVLVKKREELASALKLRYVGLSLKIFAMFLGFLGPMGAVAGAVIGGSTMVGESLLLDDPGSLGIDKTVTLPGAVKNSITRITDEYKKKETAYKRKLYKAEEEMKKYSDDPSSEPSPTMNEIRDKISATKVKYENVDKNGIALDKKSIDLKQKYKTELAELLEQKKTLLEAEKATSVIKVDRKLNIITHIQGIVGIAEIAVDTYSKIKNNQAKINSVNDALAQVDASIGAMKNYETEIYKVIMPIGKKIEENVNNTLKNLAGLSQAAITLSGWRLKNSLKDSQIQLQEKTEGYSVQKSLSYCLEKLQYSMSVVLEMYTHIQRYEETKKLADFIANIHLRKSKDIVINNPDLNTALAQLKFITQSNLILDKYENSVNAFQQHVFPLADYYLANVHLPPIHKPNELNNSVDTIEEIIGELKTSINKYENGRNPHFIHKYSDTEFGCDSPWSPFFVWKFDKNKPDIHKLLEGKEILLKSDVRQGINQNAIKFNKIGIRFILANEAKQAGLNGLLQKFRITMKHLGTSYYRCNDKFYKITTKDTDVISYVFKTNCSERPHRPNRIYDDIAIHEPVLSPYALWSVQLTEDGGDFNLLSEYKNEELDLELHGKGEYMDLNLTICQGNLNKYYEEDDTVSEMNFVDISERAKRNKRARSVRRRRSIQENLSIQDIDRNSIATNDGCSNVKSSFINKFFNIIGNSLMLLKYWMPENDASQWFANYNENANNEKQHFNYHNEMIPSIIQSWQKELPNGAANDESPNIEKITNDYLFCTNSNLFLLDSLIRWKNGTKHKQRYCIMRNDFNAEHAQQLTYAGYALGDS</sequence>
<dbReference type="Proteomes" id="UP000002358">
    <property type="component" value="Chromosome 1"/>
</dbReference>
<dbReference type="EnsemblMetazoa" id="XM_031921780">
    <property type="protein sequence ID" value="XP_031777640"/>
    <property type="gene ID" value="LOC116415956"/>
</dbReference>
<dbReference type="RefSeq" id="XP_031777641.1">
    <property type="nucleotide sequence ID" value="XM_031921781.1"/>
</dbReference>
<dbReference type="RefSeq" id="XP_031777642.1">
    <property type="nucleotide sequence ID" value="XM_031921782.1"/>
</dbReference>
<accession>A0A7M7PWG6</accession>
<evidence type="ECO:0000313" key="3">
    <source>
        <dbReference type="Proteomes" id="UP000002358"/>
    </source>
</evidence>
<keyword evidence="3" id="KW-1185">Reference proteome</keyword>
<reference evidence="2" key="1">
    <citation type="submission" date="2021-01" db="UniProtKB">
        <authorList>
            <consortium name="EnsemblMetazoa"/>
        </authorList>
    </citation>
    <scope>IDENTIFICATION</scope>
</reference>
<proteinExistence type="predicted"/>
<keyword evidence="1" id="KW-0175">Coiled coil</keyword>
<dbReference type="OrthoDB" id="2386367at2759"/>
<evidence type="ECO:0000256" key="1">
    <source>
        <dbReference type="SAM" id="Coils"/>
    </source>
</evidence>
<dbReference type="EnsemblMetazoa" id="XM_031921781">
    <property type="protein sequence ID" value="XP_031777641"/>
    <property type="gene ID" value="LOC116415956"/>
</dbReference>
<dbReference type="EnsemblMetazoa" id="XM_031921782">
    <property type="protein sequence ID" value="XP_031777642"/>
    <property type="gene ID" value="LOC116415956"/>
</dbReference>
<dbReference type="InParanoid" id="A0A7M7PWG6"/>
<feature type="coiled-coil region" evidence="1">
    <location>
        <begin position="980"/>
        <end position="1014"/>
    </location>
</feature>
<dbReference type="KEGG" id="nvi:116415956"/>
<protein>
    <submittedName>
        <fullName evidence="2">Uncharacterized protein</fullName>
    </submittedName>
</protein>
<dbReference type="RefSeq" id="XP_031777640.1">
    <property type="nucleotide sequence ID" value="XM_031921780.1"/>
</dbReference>